<dbReference type="InterPro" id="IPR005478">
    <property type="entry name" value="Transketolase_bac-like"/>
</dbReference>
<dbReference type="EMBL" id="JBHSPB010000012">
    <property type="protein sequence ID" value="MFC5722507.1"/>
    <property type="molecule type" value="Genomic_DNA"/>
</dbReference>
<sequence length="695" mass="75430">MSTKPTTTDLEWTELDQRAVDTARVLAMDSVQKVGNGHPGTAMSLAPAAYLLFQKLMRHDPSDADWVGRDRFVLSPGHTSLTLYVQLFMAGYGLELSDLKSFRTWDSKTPGHPEHGHTRGVETTTGPLGQGIANAVGMAMAARYERGLFDPEAPEGASPFDHTIWAIVSDGDLEEGISAEASSLAGHQKLGNIVALYDDNHISIEGDTETAFSEDVLKRYEAYGWHVQRIEQAANGDFDVQALYAALKAAQAETERPSLIAARTIIAWPAPNAQNTEASHGSALGAEEVAATKRVLNFDPEQHFQVEDEVFEHVRKVVDRGREAHATWDKKLQEWRAANAGRAALFDRVCAGELPDGWEKAVPVFPAGKDVATRKASGEVLKALGAVVPELWGGSADLAGSNNTTIDPSSSFLPKGNPLPEADPYGRTVHFGIREHAMGSTMNGIALHGNTRVYGGTFLVFSDYMRPAVRLAALMKLPVTYVWTHDSIGLGEDGPTHQPVEHMAALRAIPGLNMVRPADANETAIAWREIMRRHSVKPAPHGLALTRQNVPTYEVDEGAAKGGYVLLEAEGGRPQVILVATGSEVQLAAEARDVLQAEGIPTRVVSMPCVEWFEEQDQAYRDGVLLPDVKARVAVEAGIGLTWHRYVGEAGRIVSLEHFGASADYQVLYREFGITAEAVVAAARESIEHVEANRR</sequence>
<proteinExistence type="inferred from homology"/>
<dbReference type="CDD" id="cd02012">
    <property type="entry name" value="TPP_TK"/>
    <property type="match status" value="1"/>
</dbReference>
<dbReference type="Gene3D" id="3.40.50.920">
    <property type="match status" value="1"/>
</dbReference>
<comment type="function">
    <text evidence="10">Catalyzes the transfer of a two-carbon ketol group from a ketose donor to an aldose acceptor, via a covalent intermediate with the cofactor thiamine pyrophosphate.</text>
</comment>
<dbReference type="PANTHER" id="PTHR43522:SF2">
    <property type="entry name" value="TRANSKETOLASE 1-RELATED"/>
    <property type="match status" value="1"/>
</dbReference>
<evidence type="ECO:0000256" key="1">
    <source>
        <dbReference type="ARBA" id="ARBA00007131"/>
    </source>
</evidence>
<dbReference type="InterPro" id="IPR033247">
    <property type="entry name" value="Transketolase_fam"/>
</dbReference>
<evidence type="ECO:0000256" key="4">
    <source>
        <dbReference type="ARBA" id="ARBA00022679"/>
    </source>
</evidence>
<dbReference type="Proteomes" id="UP001596083">
    <property type="component" value="Unassembled WGS sequence"/>
</dbReference>
<dbReference type="PROSITE" id="PS00802">
    <property type="entry name" value="TRANSKETOLASE_2"/>
    <property type="match status" value="1"/>
</dbReference>
<dbReference type="InterPro" id="IPR005474">
    <property type="entry name" value="Transketolase_N"/>
</dbReference>
<evidence type="ECO:0000256" key="8">
    <source>
        <dbReference type="ARBA" id="ARBA00049473"/>
    </source>
</evidence>
<dbReference type="Pfam" id="PF00456">
    <property type="entry name" value="Transketolase_N"/>
    <property type="match status" value="1"/>
</dbReference>
<feature type="compositionally biased region" description="Basic and acidic residues" evidence="11">
    <location>
        <begin position="107"/>
        <end position="120"/>
    </location>
</feature>
<feature type="domain" description="Transketolase-like pyrimidine-binding" evidence="12">
    <location>
        <begin position="371"/>
        <end position="552"/>
    </location>
</feature>
<dbReference type="CDD" id="cd07033">
    <property type="entry name" value="TPP_PYR_DXS_TK_like"/>
    <property type="match status" value="1"/>
</dbReference>
<dbReference type="InterPro" id="IPR009014">
    <property type="entry name" value="Transketo_C/PFOR_II"/>
</dbReference>
<evidence type="ECO:0000256" key="9">
    <source>
        <dbReference type="NCBIfam" id="TIGR00232"/>
    </source>
</evidence>
<keyword evidence="7 10" id="KW-0786">Thiamine pyrophosphate</keyword>
<evidence type="ECO:0000256" key="2">
    <source>
        <dbReference type="ARBA" id="ARBA00011738"/>
    </source>
</evidence>
<evidence type="ECO:0000256" key="11">
    <source>
        <dbReference type="SAM" id="MobiDB-lite"/>
    </source>
</evidence>
<keyword evidence="5 10" id="KW-0479">Metal-binding</keyword>
<dbReference type="Gene3D" id="3.40.50.970">
    <property type="match status" value="2"/>
</dbReference>
<keyword evidence="14" id="KW-1185">Reference proteome</keyword>
<comment type="subunit">
    <text evidence="2 10">Homodimer.</text>
</comment>
<dbReference type="PANTHER" id="PTHR43522">
    <property type="entry name" value="TRANSKETOLASE"/>
    <property type="match status" value="1"/>
</dbReference>
<dbReference type="Pfam" id="PF22613">
    <property type="entry name" value="Transketolase_C_1"/>
    <property type="match status" value="1"/>
</dbReference>
<evidence type="ECO:0000256" key="3">
    <source>
        <dbReference type="ARBA" id="ARBA00013152"/>
    </source>
</evidence>
<comment type="similarity">
    <text evidence="1 10">Belongs to the transketolase family.</text>
</comment>
<dbReference type="SMART" id="SM00861">
    <property type="entry name" value="Transket_pyr"/>
    <property type="match status" value="1"/>
</dbReference>
<dbReference type="RefSeq" id="WP_390318024.1">
    <property type="nucleotide sequence ID" value="NZ_JBHSPB010000012.1"/>
</dbReference>
<dbReference type="NCBIfam" id="TIGR00232">
    <property type="entry name" value="tktlase_bact"/>
    <property type="match status" value="1"/>
</dbReference>
<evidence type="ECO:0000256" key="6">
    <source>
        <dbReference type="ARBA" id="ARBA00022842"/>
    </source>
</evidence>
<dbReference type="InterPro" id="IPR049557">
    <property type="entry name" value="Transketolase_CS"/>
</dbReference>
<dbReference type="InterPro" id="IPR055152">
    <property type="entry name" value="Transketolase-like_C_2"/>
</dbReference>
<dbReference type="InterPro" id="IPR020826">
    <property type="entry name" value="Transketolase_BS"/>
</dbReference>
<dbReference type="InterPro" id="IPR029061">
    <property type="entry name" value="THDP-binding"/>
</dbReference>
<keyword evidence="4 10" id="KW-0808">Transferase</keyword>
<dbReference type="PROSITE" id="PS00801">
    <property type="entry name" value="TRANSKETOLASE_1"/>
    <property type="match status" value="1"/>
</dbReference>
<evidence type="ECO:0000256" key="5">
    <source>
        <dbReference type="ARBA" id="ARBA00022723"/>
    </source>
</evidence>
<accession>A0ABW0Z323</accession>
<dbReference type="SUPFAM" id="SSF52922">
    <property type="entry name" value="TK C-terminal domain-like"/>
    <property type="match status" value="1"/>
</dbReference>
<comment type="caution">
    <text evidence="13">The sequence shown here is derived from an EMBL/GenBank/DDBJ whole genome shotgun (WGS) entry which is preliminary data.</text>
</comment>
<keyword evidence="10" id="KW-0106">Calcium</keyword>
<comment type="cofactor">
    <cofactor evidence="10">
        <name>Mg(2+)</name>
        <dbReference type="ChEBI" id="CHEBI:18420"/>
    </cofactor>
    <cofactor evidence="10">
        <name>Ca(2+)</name>
        <dbReference type="ChEBI" id="CHEBI:29108"/>
    </cofactor>
    <cofactor evidence="10">
        <name>Mn(2+)</name>
        <dbReference type="ChEBI" id="CHEBI:29035"/>
    </cofactor>
    <cofactor evidence="10">
        <name>Co(2+)</name>
        <dbReference type="ChEBI" id="CHEBI:48828"/>
    </cofactor>
    <text evidence="10">Binds 1 Mg(2+) ion per subunit. Can also utilize other divalent metal cations, such as Ca(2+), Mn(2+) and Co(2+).</text>
</comment>
<name>A0ABW0Z323_9ACTN</name>
<dbReference type="EC" id="2.2.1.1" evidence="3 9"/>
<organism evidence="13 14">
    <name type="scientific">Streptomyces gamaensis</name>
    <dbReference type="NCBI Taxonomy" id="1763542"/>
    <lineage>
        <taxon>Bacteria</taxon>
        <taxon>Bacillati</taxon>
        <taxon>Actinomycetota</taxon>
        <taxon>Actinomycetes</taxon>
        <taxon>Kitasatosporales</taxon>
        <taxon>Streptomycetaceae</taxon>
        <taxon>Streptomyces</taxon>
    </lineage>
</organism>
<keyword evidence="6 10" id="KW-0460">Magnesium</keyword>
<dbReference type="SUPFAM" id="SSF52518">
    <property type="entry name" value="Thiamin diphosphate-binding fold (THDP-binding)"/>
    <property type="match status" value="2"/>
</dbReference>
<evidence type="ECO:0000259" key="12">
    <source>
        <dbReference type="SMART" id="SM00861"/>
    </source>
</evidence>
<evidence type="ECO:0000313" key="13">
    <source>
        <dbReference type="EMBL" id="MFC5722507.1"/>
    </source>
</evidence>
<comment type="catalytic activity">
    <reaction evidence="8 10">
        <text>D-sedoheptulose 7-phosphate + D-glyceraldehyde 3-phosphate = aldehydo-D-ribose 5-phosphate + D-xylulose 5-phosphate</text>
        <dbReference type="Rhea" id="RHEA:10508"/>
        <dbReference type="ChEBI" id="CHEBI:57483"/>
        <dbReference type="ChEBI" id="CHEBI:57737"/>
        <dbReference type="ChEBI" id="CHEBI:58273"/>
        <dbReference type="ChEBI" id="CHEBI:59776"/>
        <dbReference type="EC" id="2.2.1.1"/>
    </reaction>
</comment>
<evidence type="ECO:0000256" key="7">
    <source>
        <dbReference type="ARBA" id="ARBA00023052"/>
    </source>
</evidence>
<evidence type="ECO:0000256" key="10">
    <source>
        <dbReference type="RuleBase" id="RU004996"/>
    </source>
</evidence>
<feature type="region of interest" description="Disordered" evidence="11">
    <location>
        <begin position="107"/>
        <end position="128"/>
    </location>
</feature>
<dbReference type="Pfam" id="PF02779">
    <property type="entry name" value="Transket_pyr"/>
    <property type="match status" value="1"/>
</dbReference>
<dbReference type="InterPro" id="IPR005475">
    <property type="entry name" value="Transketolase-like_Pyr-bd"/>
</dbReference>
<evidence type="ECO:0000313" key="14">
    <source>
        <dbReference type="Proteomes" id="UP001596083"/>
    </source>
</evidence>
<protein>
    <recommendedName>
        <fullName evidence="3 9">Transketolase</fullName>
        <ecNumber evidence="3 9">2.2.1.1</ecNumber>
    </recommendedName>
</protein>
<gene>
    <name evidence="13" type="primary">tkt</name>
    <name evidence="13" type="ORF">ACFP1Z_20265</name>
</gene>
<dbReference type="GO" id="GO:0004802">
    <property type="term" value="F:transketolase activity"/>
    <property type="evidence" value="ECO:0007669"/>
    <property type="project" value="UniProtKB-EC"/>
</dbReference>
<reference evidence="14" key="1">
    <citation type="journal article" date="2019" name="Int. J. Syst. Evol. Microbiol.">
        <title>The Global Catalogue of Microorganisms (GCM) 10K type strain sequencing project: providing services to taxonomists for standard genome sequencing and annotation.</title>
        <authorList>
            <consortium name="The Broad Institute Genomics Platform"/>
            <consortium name="The Broad Institute Genome Sequencing Center for Infectious Disease"/>
            <person name="Wu L."/>
            <person name="Ma J."/>
        </authorList>
    </citation>
    <scope>NUCLEOTIDE SEQUENCE [LARGE SCALE GENOMIC DNA]</scope>
    <source>
        <strain evidence="14">CGMCC 4.7304</strain>
    </source>
</reference>
<comment type="cofactor">
    <cofactor evidence="10">
        <name>thiamine diphosphate</name>
        <dbReference type="ChEBI" id="CHEBI:58937"/>
    </cofactor>
    <text evidence="10">Binds 1 thiamine pyrophosphate per subunit.</text>
</comment>